<protein>
    <submittedName>
        <fullName evidence="1">Uncharacterized protein</fullName>
    </submittedName>
</protein>
<evidence type="ECO:0000313" key="1">
    <source>
        <dbReference type="EMBL" id="SVC69885.1"/>
    </source>
</evidence>
<reference evidence="1" key="1">
    <citation type="submission" date="2018-05" db="EMBL/GenBank/DDBJ databases">
        <authorList>
            <person name="Lanie J.A."/>
            <person name="Ng W.-L."/>
            <person name="Kazmierczak K.M."/>
            <person name="Andrzejewski T.M."/>
            <person name="Davidsen T.M."/>
            <person name="Wayne K.J."/>
            <person name="Tettelin H."/>
            <person name="Glass J.I."/>
            <person name="Rusch D."/>
            <person name="Podicherti R."/>
            <person name="Tsui H.-C.T."/>
            <person name="Winkler M.E."/>
        </authorList>
    </citation>
    <scope>NUCLEOTIDE SEQUENCE</scope>
</reference>
<sequence>KMTGKEIKEMWKKMKKEGLNLGKQKKDEIKSTKNIFKKNLN</sequence>
<dbReference type="EMBL" id="UINC01105727">
    <property type="protein sequence ID" value="SVC69885.1"/>
    <property type="molecule type" value="Genomic_DNA"/>
</dbReference>
<proteinExistence type="predicted"/>
<organism evidence="1">
    <name type="scientific">marine metagenome</name>
    <dbReference type="NCBI Taxonomy" id="408172"/>
    <lineage>
        <taxon>unclassified sequences</taxon>
        <taxon>metagenomes</taxon>
        <taxon>ecological metagenomes</taxon>
    </lineage>
</organism>
<name>A0A382PB91_9ZZZZ</name>
<gene>
    <name evidence="1" type="ORF">METZ01_LOCUS322739</name>
</gene>
<feature type="non-terminal residue" evidence="1">
    <location>
        <position position="1"/>
    </location>
</feature>
<dbReference type="AlphaFoldDB" id="A0A382PB91"/>
<accession>A0A382PB91</accession>